<feature type="transmembrane region" description="Helical" evidence="33">
    <location>
        <begin position="405"/>
        <end position="427"/>
    </location>
</feature>
<keyword evidence="8 31" id="KW-0107">Calcium channel</keyword>
<evidence type="ECO:0000256" key="15">
    <source>
        <dbReference type="ARBA" id="ARBA00022989"/>
    </source>
</evidence>
<dbReference type="GO" id="GO:0043204">
    <property type="term" value="C:perikaryon"/>
    <property type="evidence" value="ECO:0007669"/>
    <property type="project" value="UniProtKB-SubCell"/>
</dbReference>
<feature type="transmembrane region" description="Helical" evidence="33">
    <location>
        <begin position="1385"/>
        <end position="1407"/>
    </location>
</feature>
<keyword evidence="13" id="KW-0112">Calmodulin-binding</keyword>
<dbReference type="FunFam" id="1.20.120.350:FF:000010">
    <property type="entry name" value="Voltage-dependent L-type calcium channel subunit alpha"/>
    <property type="match status" value="1"/>
</dbReference>
<feature type="transmembrane region" description="Helical" evidence="33">
    <location>
        <begin position="1323"/>
        <end position="1341"/>
    </location>
</feature>
<evidence type="ECO:0000256" key="26">
    <source>
        <dbReference type="ARBA" id="ARBA00034112"/>
    </source>
</evidence>
<feature type="transmembrane region" description="Helical" evidence="33">
    <location>
        <begin position="226"/>
        <end position="242"/>
    </location>
</feature>
<dbReference type="InterPro" id="IPR002077">
    <property type="entry name" value="VDCCAlpha1"/>
</dbReference>
<dbReference type="SMART" id="SM01062">
    <property type="entry name" value="Ca_chan_IQ"/>
    <property type="match status" value="1"/>
</dbReference>
<keyword evidence="20 30" id="KW-0325">Glycoprotein</keyword>
<comment type="subcellular location">
    <subcellularLocation>
        <location evidence="24">Cell membrane</location>
        <location evidence="24">Sarcolemma</location>
        <location evidence="24">T-tubule</location>
    </subcellularLocation>
    <subcellularLocation>
        <location evidence="2">Cell membrane</location>
        <location evidence="2">Sarcolemma</location>
        <topology evidence="2">Multi-pass membrane protein</topology>
    </subcellularLocation>
    <subcellularLocation>
        <location evidence="1">Cell projection</location>
        <location evidence="1">Dendrite</location>
    </subcellularLocation>
    <subcellularLocation>
        <location evidence="31">Membrane</location>
        <topology evidence="31">Multi-pass membrane protein</topology>
    </subcellularLocation>
    <subcellularLocation>
        <location evidence="3">Perikaryon</location>
    </subcellularLocation>
    <subcellularLocation>
        <location evidence="26">Postsynaptic density membrane</location>
    </subcellularLocation>
</comment>
<keyword evidence="6" id="KW-0597">Phosphoprotein</keyword>
<dbReference type="Pfam" id="PF16885">
    <property type="entry name" value="CAC1F_C"/>
    <property type="match status" value="1"/>
</dbReference>
<evidence type="ECO:0000259" key="34">
    <source>
        <dbReference type="SMART" id="SM01062"/>
    </source>
</evidence>
<feature type="transmembrane region" description="Helical" evidence="33">
    <location>
        <begin position="939"/>
        <end position="957"/>
    </location>
</feature>
<dbReference type="GO" id="GO:0005516">
    <property type="term" value="F:calmodulin binding"/>
    <property type="evidence" value="ECO:0007669"/>
    <property type="project" value="UniProtKB-KW"/>
</dbReference>
<feature type="binding site" evidence="29">
    <location>
        <position position="386"/>
    </location>
    <ligand>
        <name>Ca(2+)</name>
        <dbReference type="ChEBI" id="CHEBI:29108"/>
    </ligand>
</feature>
<dbReference type="PRINTS" id="PR01630">
    <property type="entry name" value="LVDCCALPHA1"/>
</dbReference>
<dbReference type="GO" id="GO:0046872">
    <property type="term" value="F:metal ion binding"/>
    <property type="evidence" value="ECO:0007669"/>
    <property type="project" value="UniProtKB-KW"/>
</dbReference>
<feature type="transmembrane region" description="Helical" evidence="33">
    <location>
        <begin position="518"/>
        <end position="542"/>
    </location>
</feature>
<feature type="compositionally biased region" description="Polar residues" evidence="32">
    <location>
        <begin position="489"/>
        <end position="501"/>
    </location>
</feature>
<dbReference type="GO" id="GO:0023052">
    <property type="term" value="P:signaling"/>
    <property type="evidence" value="ECO:0007669"/>
    <property type="project" value="UniProtKB-ARBA"/>
</dbReference>
<keyword evidence="9 33" id="KW-0812">Transmembrane</keyword>
<comment type="function">
    <text evidence="28">Pore-forming, alpha-1C subunit of the voltage-gated calcium channel that gives rise to L-type calcium currents. Mediates influx of calcium ions into the cytoplasm, and thereby triggers calcium release from the sarcoplasm. Plays an important role in excitation-contraction coupling in the heart. Required for normal heart development and normal regulation of heart rhythm. Required for normal contraction of smooth muscle cells in blood vessels and in the intestine. Essential for normal blood pressure regulation via its role in the contraction of arterial smooth muscle cells. Long-lasting (L-type) calcium channels belong to the 'high-voltage activated' (HVA) group.</text>
</comment>
<comment type="function">
    <text evidence="31">Voltage-sensitive calcium channels (VSCC) mediate the entry of calcium ions into excitable cells and are also involved in a variety of calcium-dependent processes, including muscle contraction, hormone or neurotransmitter release, gene expression, cell motility, cell division and cell death.</text>
</comment>
<dbReference type="Gene3D" id="6.10.250.2500">
    <property type="match status" value="1"/>
</dbReference>
<feature type="transmembrane region" description="Helical" evidence="33">
    <location>
        <begin position="1056"/>
        <end position="1089"/>
    </location>
</feature>
<feature type="region of interest" description="Disordered" evidence="32">
    <location>
        <begin position="1725"/>
        <end position="1787"/>
    </location>
</feature>
<feature type="transmembrane region" description="Helical" evidence="33">
    <location>
        <begin position="735"/>
        <end position="754"/>
    </location>
</feature>
<sequence>MYIPEDTLENHQGSDYSPPPLPVVAPSLNDTSVADGGGGVGGVTALGGSGGGRGPLEAVVGGAVVGLAAEHIPSGPGAALTWQAAIEAARQAKQMGNAGAPICTASSTQRKRQHYTNKPKKPINTAPTRPPRALLCLTLKNPIRRACISIVEWKPFEIIILMTIFANCVALAVYIPFPEDDSNATNSNLERVEYLFLIVFTVEAFLKVIAYGLLFHPNAYLRNGWNLLDFIIVVVGLFSAILEQATKVDGGTPIGGKAAGFDVKALRAFRVLRPLRLVSGVPSLQVVLNSIIKAMVPLLHIALLVLFVIIIYAIIGLELFMGKMHRTCPIVEEKPAPCAPNGAHGRHCSQNATQCMMGWEGPNDGITNFDNFAFAMLTVFQCITMEGWTDVLYWVNDAVGSGWPWLYFVTLIIIGSFFVLNLVLGVLSGEFSKEREKAKARGDFQKLREKQQLEEDLKGYLDWITQAEDIDPENEEEGLDEEKPRNLSMPASENESVNTDATPAGDMEGETCCTRLKLLLFFLSSSSLLPLLFLSSSLLFLPSSLPLFFLSSSSSLPLSPPSLFPTVCLSPLSLSLSLSLSLYSRYSRRWNRLCRRKCRAGVKSSVFYWLVIFLVFLNTLTIASEHHKQADWLTEAQDIANKVLLALFTGEMLLKMYSLGLQAYFVSLFNRFDSFVVCGGILETILVETKIMSPLGISVLRCVRLLRIFKITRYWNSLSNLVASLLNSVRSIASLLLLLFLFIIIFSLLGMQLFGGKFNFDETRRSTFDNFPQSLLTVFQILTGEDWNSVMYDGIMAYGGASFPGMLVCIYFIILFICGNYILLNVFLAIAVDNLADAESLTSAQKEEEEEKERKKLASPSSLTLSLPPLPLSSLFLSCVALVGEDEDPEMPVGPRPRPLSDIQLKEKAIPMPEARAFFIFSNTNKFRVLCHKMVNHNIFTNLILFFILLSSISLAAEDPVRNDSFRNQILGYADHVFTGLFTIEIILKMTAYGAFIHKGSFCRNYFNILDLVVVSVSLISSGIQSSAINVVKILRVLRVLRPLRAINRAKGLKHVVQCVFVAIRTIGNIVIVTSLLQFMFACIGVQLFKGKFFYCSDSSKSTEPECRGSYIMYKDGDVGKPERSMRVWENSDFNFDDVLQGMMALFAVSTFEGWPALLYRAIDSHSEDLGPVYNYRVVVSIFFIIYIIIIAFFMMNIFVGFVIVTFQEQGEQEYKNCELDKNQRQCVEYALKARPLRRYIPKNQYQYKVWYVVNSTYFEYLMFTLILLNTICLAMQHHGQTHSFNDAMNILNMLFTGLFTVEMILKLIAFKPRGYFSDPWNVFDFLIVIGSIIDVILSEINVNNARISITFFRLFRVMRLVKLLSRGEGIRTLLWTFIKSFQALPYVALLIVMLFFIYAVIGMQMFGKIALRDNSQINRNNNFQTFPQATLLLFRCATGEAWQEIMLACAPMRPCEKGSEVGPASEDQCGSHFAIFYFVSFYMLCAFLIINLFVAVIMDNFDYLTRDWSILGPHHLDEFKRIWAEYDPEAKGRIKHLDVVTLLRRIQPPLGFGKLCPHRVACKRLVSMNMPLNSDGTVMFNATLFALVRTALRIKTDGNLEQANEELRAIVKKIWKRTSMKLLDQVVPPAGDDEVTVGKFYATFLIQEYFRKFKKRKEQGLVAKVPPKTALSLQAGLRTLHDMGPEIRRAISGDLTVEEDLDKSMKEPRAGGLFGNHVSYYNDGRDSGRNTFPQSFTTQRPLHISQTGSPGEGDSPSHEKLMDSTTFTPSSYSSSGSNANINNANNTAVPGVVVGVGGPGGVSRFPNPSISTVDGQSGPPLTPILLPRSALAVAGLSPLLRRSHSPTLFTQLCSTSPTSPTGRGSQASYQRVPTLRLQGTGPGTGSYELNSSLPSVNCGPWYSDSNGNSPGISPRVGTASQRPPRPVSLTVPSTVHKDATSLSHGSAGSLVEAVLISEGLGHFAQDPSFIEVTKQELADACDMTIEEMENAADNILNGNSQPSPNGNLLPYMHCNRDHAASQEPGLSDGPGAVRGATAPGEIEELLGCLTVITSLNKWWSRGANMKRTTVRRIEEE</sequence>
<comment type="catalytic activity">
    <reaction evidence="27">
        <text>Ca(2+)(in) = Ca(2+)(out)</text>
        <dbReference type="Rhea" id="RHEA:29671"/>
        <dbReference type="ChEBI" id="CHEBI:29108"/>
    </reaction>
</comment>
<dbReference type="GeneTree" id="ENSGT00940000156127"/>
<dbReference type="FunFam" id="1.20.120.350:FF:000006">
    <property type="entry name" value="Voltage-dependent L-type calcium channel subunit alpha"/>
    <property type="match status" value="1"/>
</dbReference>
<keyword evidence="12 29" id="KW-0106">Calcium</keyword>
<feature type="transmembrane region" description="Helical" evidence="33">
    <location>
        <begin position="1288"/>
        <end position="1311"/>
    </location>
</feature>
<evidence type="ECO:0000256" key="29">
    <source>
        <dbReference type="PIRSR" id="PIRSR602077-1"/>
    </source>
</evidence>
<keyword evidence="16" id="KW-0770">Synapse</keyword>
<feature type="transmembrane region" description="Helical" evidence="33">
    <location>
        <begin position="372"/>
        <end position="393"/>
    </location>
</feature>
<dbReference type="PRINTS" id="PR01635">
    <property type="entry name" value="LVDCCALPHA1C"/>
</dbReference>
<evidence type="ECO:0000256" key="7">
    <source>
        <dbReference type="ARBA" id="ARBA00022568"/>
    </source>
</evidence>
<feature type="transmembrane region" description="Helical" evidence="33">
    <location>
        <begin position="977"/>
        <end position="997"/>
    </location>
</feature>
<evidence type="ECO:0000256" key="28">
    <source>
        <dbReference type="ARBA" id="ARBA00045450"/>
    </source>
</evidence>
<feature type="compositionally biased region" description="Polar residues" evidence="32">
    <location>
        <begin position="1730"/>
        <end position="1750"/>
    </location>
</feature>
<feature type="transmembrane region" description="Helical" evidence="33">
    <location>
        <begin position="1258"/>
        <end position="1276"/>
    </location>
</feature>
<feature type="region of interest" description="Disordered" evidence="32">
    <location>
        <begin position="471"/>
        <end position="504"/>
    </location>
</feature>
<dbReference type="GO" id="GO:0007154">
    <property type="term" value="P:cell communication"/>
    <property type="evidence" value="ECO:0007669"/>
    <property type="project" value="UniProtKB-ARBA"/>
</dbReference>
<comment type="similarity">
    <text evidence="25">Belongs to the calcium channel alpha-1 subunit (TC 1.A.1.11) family. CACNA1C subfamily.</text>
</comment>
<evidence type="ECO:0000256" key="8">
    <source>
        <dbReference type="ARBA" id="ARBA00022673"/>
    </source>
</evidence>
<dbReference type="Gene3D" id="1.10.287.70">
    <property type="match status" value="4"/>
</dbReference>
<dbReference type="SUPFAM" id="SSF81324">
    <property type="entry name" value="Voltage-gated potassium channels"/>
    <property type="match status" value="4"/>
</dbReference>
<dbReference type="InterPro" id="IPR014873">
    <property type="entry name" value="VDCC_a1su_IQ"/>
</dbReference>
<keyword evidence="18 33" id="KW-0472">Membrane</keyword>
<keyword evidence="4" id="KW-0813">Transport</keyword>
<feature type="transmembrane region" description="Helical" evidence="33">
    <location>
        <begin position="298"/>
        <end position="320"/>
    </location>
</feature>
<evidence type="ECO:0000256" key="24">
    <source>
        <dbReference type="ARBA" id="ARBA00024012"/>
    </source>
</evidence>
<evidence type="ECO:0000256" key="5">
    <source>
        <dbReference type="ARBA" id="ARBA00022475"/>
    </source>
</evidence>
<dbReference type="Pfam" id="PF16905">
    <property type="entry name" value="GPHH"/>
    <property type="match status" value="1"/>
</dbReference>
<dbReference type="GO" id="GO:0008331">
    <property type="term" value="F:high voltage-gated calcium channel activity"/>
    <property type="evidence" value="ECO:0007669"/>
    <property type="project" value="TreeGrafter"/>
</dbReference>
<proteinExistence type="inferred from homology"/>
<feature type="transmembrane region" description="Helical" evidence="33">
    <location>
        <begin position="562"/>
        <end position="584"/>
    </location>
</feature>
<dbReference type="GO" id="GO:0098703">
    <property type="term" value="P:calcium ion import across plasma membrane"/>
    <property type="evidence" value="ECO:0007669"/>
    <property type="project" value="TreeGrafter"/>
</dbReference>
<evidence type="ECO:0000256" key="33">
    <source>
        <dbReference type="SAM" id="Phobius"/>
    </source>
</evidence>
<dbReference type="InterPro" id="IPR031649">
    <property type="entry name" value="GPHH_dom"/>
</dbReference>
<feature type="transmembrane region" description="Helical" evidence="33">
    <location>
        <begin position="195"/>
        <end position="214"/>
    </location>
</feature>
<reference evidence="35" key="1">
    <citation type="submission" date="2020-07" db="EMBL/GenBank/DDBJ databases">
        <title>A long reads based de novo assembly of the rainbow trout Arlee double haploid line genome.</title>
        <authorList>
            <person name="Gao G."/>
            <person name="Palti Y."/>
        </authorList>
    </citation>
    <scope>NUCLEOTIDE SEQUENCE [LARGE SCALE GENOMIC DNA]</scope>
</reference>
<dbReference type="GO" id="GO:0042391">
    <property type="term" value="P:regulation of membrane potential"/>
    <property type="evidence" value="ECO:0007669"/>
    <property type="project" value="UniProtKB-ARBA"/>
</dbReference>
<dbReference type="GO" id="GO:0030315">
    <property type="term" value="C:T-tubule"/>
    <property type="evidence" value="ECO:0007669"/>
    <property type="project" value="UniProtKB-SubCell"/>
</dbReference>
<evidence type="ECO:0000256" key="1">
    <source>
        <dbReference type="ARBA" id="ARBA00004279"/>
    </source>
</evidence>
<evidence type="ECO:0000256" key="10">
    <source>
        <dbReference type="ARBA" id="ARBA00022723"/>
    </source>
</evidence>
<dbReference type="Pfam" id="PF00520">
    <property type="entry name" value="Ion_trans"/>
    <property type="match status" value="4"/>
</dbReference>
<feature type="binding site" evidence="29">
    <location>
        <position position="1153"/>
    </location>
    <ligand>
        <name>Ca(2+)</name>
        <dbReference type="ChEBI" id="CHEBI:29108"/>
    </ligand>
</feature>
<keyword evidence="17" id="KW-0406">Ion transport</keyword>
<dbReference type="InterPro" id="IPR005446">
    <property type="entry name" value="VDCC_L_a1su"/>
</dbReference>
<reference evidence="35" key="3">
    <citation type="submission" date="2025-09" db="UniProtKB">
        <authorList>
            <consortium name="Ensembl"/>
        </authorList>
    </citation>
    <scope>IDENTIFICATION</scope>
</reference>
<evidence type="ECO:0000256" key="21">
    <source>
        <dbReference type="ARBA" id="ARBA00023257"/>
    </source>
</evidence>
<feature type="transmembrane region" description="Helical" evidence="33">
    <location>
        <begin position="605"/>
        <end position="623"/>
    </location>
</feature>
<evidence type="ECO:0000256" key="13">
    <source>
        <dbReference type="ARBA" id="ARBA00022860"/>
    </source>
</evidence>
<keyword evidence="19" id="KW-1015">Disulfide bond</keyword>
<keyword evidence="5" id="KW-1003">Cell membrane</keyword>
<feature type="transmembrane region" description="Helical" evidence="33">
    <location>
        <begin position="643"/>
        <end position="666"/>
    </location>
</feature>
<dbReference type="FunFam" id="1.20.120.350:FF:000020">
    <property type="entry name" value="Voltage-dependent L-type calcium channel subunit alpha"/>
    <property type="match status" value="1"/>
</dbReference>
<dbReference type="PRINTS" id="PR00167">
    <property type="entry name" value="CACHANNEL"/>
</dbReference>
<evidence type="ECO:0000256" key="12">
    <source>
        <dbReference type="ARBA" id="ARBA00022837"/>
    </source>
</evidence>
<feature type="transmembrane region" description="Helical" evidence="33">
    <location>
        <begin position="1476"/>
        <end position="1499"/>
    </location>
</feature>
<protein>
    <recommendedName>
        <fullName evidence="31">Voltage-dependent L-type calcium channel subunit alpha</fullName>
    </recommendedName>
</protein>
<dbReference type="PANTHER" id="PTHR45628:SF10">
    <property type="entry name" value="VOLTAGE-DEPENDENT L-TYPE CALCIUM CHANNEL SUBUNIT ALPHA-1C"/>
    <property type="match status" value="1"/>
</dbReference>
<evidence type="ECO:0000313" key="35">
    <source>
        <dbReference type="Ensembl" id="ENSOMYP00000131523.1"/>
    </source>
</evidence>
<dbReference type="Gene3D" id="1.20.120.350">
    <property type="entry name" value="Voltage-gated potassium channels. Chain C"/>
    <property type="match status" value="4"/>
</dbReference>
<dbReference type="InterPro" id="IPR005451">
    <property type="entry name" value="VDCC_L_a1csu"/>
</dbReference>
<dbReference type="Pfam" id="PF08763">
    <property type="entry name" value="Ca_chan_IQ"/>
    <property type="match status" value="1"/>
</dbReference>
<feature type="region of interest" description="Disordered" evidence="32">
    <location>
        <begin position="1901"/>
        <end position="1932"/>
    </location>
</feature>
<keyword evidence="15 33" id="KW-1133">Transmembrane helix</keyword>
<evidence type="ECO:0000256" key="22">
    <source>
        <dbReference type="ARBA" id="ARBA00023273"/>
    </source>
</evidence>
<evidence type="ECO:0000256" key="14">
    <source>
        <dbReference type="ARBA" id="ARBA00022882"/>
    </source>
</evidence>
<evidence type="ECO:0000256" key="6">
    <source>
        <dbReference type="ARBA" id="ARBA00022553"/>
    </source>
</evidence>
<evidence type="ECO:0000256" key="16">
    <source>
        <dbReference type="ARBA" id="ARBA00023018"/>
    </source>
</evidence>
<evidence type="ECO:0000313" key="36">
    <source>
        <dbReference type="Proteomes" id="UP000694395"/>
    </source>
</evidence>
<dbReference type="FunFam" id="1.20.120.350:FF:000001">
    <property type="entry name" value="Voltage-dependent L-type calcium channel subunit alpha"/>
    <property type="match status" value="1"/>
</dbReference>
<dbReference type="InterPro" id="IPR005821">
    <property type="entry name" value="Ion_trans_dom"/>
</dbReference>
<evidence type="ECO:0000256" key="25">
    <source>
        <dbReference type="ARBA" id="ARBA00024028"/>
    </source>
</evidence>
<evidence type="ECO:0000256" key="18">
    <source>
        <dbReference type="ARBA" id="ARBA00023136"/>
    </source>
</evidence>
<feature type="binding site" evidence="29">
    <location>
        <position position="785"/>
    </location>
    <ligand>
        <name>Ca(2+)</name>
        <dbReference type="ChEBI" id="CHEBI:29108"/>
    </ligand>
</feature>
<reference evidence="35" key="2">
    <citation type="submission" date="2025-08" db="UniProtKB">
        <authorList>
            <consortium name="Ensembl"/>
        </authorList>
    </citation>
    <scope>IDENTIFICATION</scope>
</reference>
<feature type="glycosylation site" description="N-linked (GlcNAc...) asparagine" evidence="30">
    <location>
        <position position="351"/>
    </location>
</feature>
<evidence type="ECO:0000256" key="9">
    <source>
        <dbReference type="ARBA" id="ARBA00022692"/>
    </source>
</evidence>
<keyword evidence="10 29" id="KW-0479">Metal-binding</keyword>
<keyword evidence="36" id="KW-1185">Reference proteome</keyword>
<dbReference type="GO" id="GO:0030425">
    <property type="term" value="C:dendrite"/>
    <property type="evidence" value="ECO:0007669"/>
    <property type="project" value="UniProtKB-SubCell"/>
</dbReference>
<dbReference type="Gene3D" id="6.10.250.2180">
    <property type="match status" value="1"/>
</dbReference>
<evidence type="ECO:0000256" key="17">
    <source>
        <dbReference type="ARBA" id="ARBA00023065"/>
    </source>
</evidence>
<feature type="transmembrane region" description="Helical" evidence="33">
    <location>
        <begin position="1178"/>
        <end position="1207"/>
    </location>
</feature>
<feature type="compositionally biased region" description="Acidic residues" evidence="32">
    <location>
        <begin position="471"/>
        <end position="480"/>
    </location>
</feature>
<evidence type="ECO:0000256" key="11">
    <source>
        <dbReference type="ARBA" id="ARBA00022737"/>
    </source>
</evidence>
<accession>A0A8K9XD15</accession>
<evidence type="ECO:0000256" key="23">
    <source>
        <dbReference type="ARBA" id="ARBA00023303"/>
    </source>
</evidence>
<feature type="transmembrane region" description="Helical" evidence="33">
    <location>
        <begin position="795"/>
        <end position="818"/>
    </location>
</feature>
<keyword evidence="22" id="KW-0966">Cell projection</keyword>
<dbReference type="GO" id="GO:0098839">
    <property type="term" value="C:postsynaptic density membrane"/>
    <property type="evidence" value="ECO:0007669"/>
    <property type="project" value="UniProtKB-SubCell"/>
</dbReference>
<evidence type="ECO:0000256" key="30">
    <source>
        <dbReference type="PIRSR" id="PIRSR602077-3"/>
    </source>
</evidence>
<evidence type="ECO:0000256" key="19">
    <source>
        <dbReference type="ARBA" id="ARBA00023157"/>
    </source>
</evidence>
<keyword evidence="14 31" id="KW-0851">Voltage-gated channel</keyword>
<evidence type="ECO:0000256" key="3">
    <source>
        <dbReference type="ARBA" id="ARBA00004484"/>
    </source>
</evidence>
<dbReference type="FunFam" id="1.10.238.10:FF:000063">
    <property type="entry name" value="Voltage-dependent N-type calcium channel subunit alpha"/>
    <property type="match status" value="1"/>
</dbReference>
<keyword evidence="7 31" id="KW-0109">Calcium transport</keyword>
<feature type="compositionally biased region" description="Low complexity" evidence="32">
    <location>
        <begin position="1765"/>
        <end position="1787"/>
    </location>
</feature>
<keyword evidence="23" id="KW-0407">Ion channel</keyword>
<feature type="domain" description="Voltage-dependent calcium channel alpha-1 subunit IQ" evidence="34">
    <location>
        <begin position="1633"/>
        <end position="1667"/>
    </location>
</feature>
<dbReference type="InterPro" id="IPR027359">
    <property type="entry name" value="Volt_channel_dom_sf"/>
</dbReference>
<keyword evidence="21" id="KW-0628">Postsynaptic cell membrane</keyword>
<evidence type="ECO:0000256" key="2">
    <source>
        <dbReference type="ARBA" id="ARBA00004415"/>
    </source>
</evidence>
<dbReference type="FunFam" id="1.10.287.70:FF:000009">
    <property type="entry name" value="Voltage-dependent L-type calcium channel subunit alpha"/>
    <property type="match status" value="1"/>
</dbReference>
<organism evidence="35 36">
    <name type="scientific">Oncorhynchus mykiss</name>
    <name type="common">Rainbow trout</name>
    <name type="synonym">Salmo gairdneri</name>
    <dbReference type="NCBI Taxonomy" id="8022"/>
    <lineage>
        <taxon>Eukaryota</taxon>
        <taxon>Metazoa</taxon>
        <taxon>Chordata</taxon>
        <taxon>Craniata</taxon>
        <taxon>Vertebrata</taxon>
        <taxon>Euteleostomi</taxon>
        <taxon>Actinopterygii</taxon>
        <taxon>Neopterygii</taxon>
        <taxon>Teleostei</taxon>
        <taxon>Protacanthopterygii</taxon>
        <taxon>Salmoniformes</taxon>
        <taxon>Salmonidae</taxon>
        <taxon>Salmoninae</taxon>
        <taxon>Oncorhynchus</taxon>
    </lineage>
</organism>
<name>A0A8K9XD15_ONCMY</name>
<dbReference type="Proteomes" id="UP000694395">
    <property type="component" value="Chromosome 21"/>
</dbReference>
<dbReference type="FunFam" id="1.10.287.70:FF:000021">
    <property type="entry name" value="Voltage-dependent L-type calcium channel subunit alpha"/>
    <property type="match status" value="1"/>
</dbReference>
<evidence type="ECO:0000256" key="32">
    <source>
        <dbReference type="SAM" id="MobiDB-lite"/>
    </source>
</evidence>
<evidence type="ECO:0000256" key="27">
    <source>
        <dbReference type="ARBA" id="ARBA00036634"/>
    </source>
</evidence>
<feature type="region of interest" description="Disordered" evidence="32">
    <location>
        <begin position="1"/>
        <end position="22"/>
    </location>
</feature>
<dbReference type="GO" id="GO:0005891">
    <property type="term" value="C:voltage-gated calcium channel complex"/>
    <property type="evidence" value="ECO:0007669"/>
    <property type="project" value="InterPro"/>
</dbReference>
<dbReference type="InterPro" id="IPR050599">
    <property type="entry name" value="VDCC_alpha-1_subunit"/>
</dbReference>
<dbReference type="PANTHER" id="PTHR45628">
    <property type="entry name" value="VOLTAGE-DEPENDENT CALCIUM CHANNEL TYPE A SUBUNIT ALPHA-1"/>
    <property type="match status" value="1"/>
</dbReference>
<evidence type="ECO:0000256" key="20">
    <source>
        <dbReference type="ARBA" id="ARBA00023180"/>
    </source>
</evidence>
<evidence type="ECO:0000256" key="31">
    <source>
        <dbReference type="RuleBase" id="RU003808"/>
    </source>
</evidence>
<keyword evidence="11" id="KW-0677">Repeat</keyword>
<dbReference type="Ensembl" id="ENSOMYT00000145826.1">
    <property type="protein sequence ID" value="ENSOMYP00000131523.1"/>
    <property type="gene ID" value="ENSOMYG00000052151.1"/>
</dbReference>
<evidence type="ECO:0000256" key="4">
    <source>
        <dbReference type="ARBA" id="ARBA00022448"/>
    </source>
</evidence>
<dbReference type="InterPro" id="IPR031688">
    <property type="entry name" value="CAC1F_C"/>
</dbReference>
<feature type="transmembrane region" description="Helical" evidence="33">
    <location>
        <begin position="158"/>
        <end position="175"/>
    </location>
</feature>